<keyword evidence="2" id="KW-1185">Reference proteome</keyword>
<name>A0A016WZU2_9BILA</name>
<sequence length="115" mass="12884">MGTSTTQKRIASSAAGTAYFKPAPSEILYGRMRFLITDRPSDSSIHAFIEDDNLRCDWSSIVDRMQFKRHQISPTCKKKPLLSDFCRSLTLGKRDFVKDGLSKGDFVTGTWTSVG</sequence>
<accession>A0A016WZU2</accession>
<dbReference type="OrthoDB" id="5632at2759"/>
<gene>
    <name evidence="1" type="primary">Acey_s0439.g1501</name>
    <name evidence="1" type="ORF">Y032_0439g1501</name>
</gene>
<evidence type="ECO:0000313" key="1">
    <source>
        <dbReference type="EMBL" id="EYC45096.1"/>
    </source>
</evidence>
<reference evidence="2" key="1">
    <citation type="journal article" date="2015" name="Nat. Genet.">
        <title>The genome and transcriptome of the zoonotic hookworm Ancylostoma ceylanicum identify infection-specific gene families.</title>
        <authorList>
            <person name="Schwarz E.M."/>
            <person name="Hu Y."/>
            <person name="Antoshechkin I."/>
            <person name="Miller M.M."/>
            <person name="Sternberg P.W."/>
            <person name="Aroian R.V."/>
        </authorList>
    </citation>
    <scope>NUCLEOTIDE SEQUENCE</scope>
    <source>
        <strain evidence="2">HY135</strain>
    </source>
</reference>
<dbReference type="STRING" id="53326.A0A016WZU2"/>
<comment type="caution">
    <text evidence="1">The sequence shown here is derived from an EMBL/GenBank/DDBJ whole genome shotgun (WGS) entry which is preliminary data.</text>
</comment>
<dbReference type="EMBL" id="JARK01000039">
    <property type="protein sequence ID" value="EYC45096.1"/>
    <property type="molecule type" value="Genomic_DNA"/>
</dbReference>
<organism evidence="1 2">
    <name type="scientific">Ancylostoma ceylanicum</name>
    <dbReference type="NCBI Taxonomy" id="53326"/>
    <lineage>
        <taxon>Eukaryota</taxon>
        <taxon>Metazoa</taxon>
        <taxon>Ecdysozoa</taxon>
        <taxon>Nematoda</taxon>
        <taxon>Chromadorea</taxon>
        <taxon>Rhabditida</taxon>
        <taxon>Rhabditina</taxon>
        <taxon>Rhabditomorpha</taxon>
        <taxon>Strongyloidea</taxon>
        <taxon>Ancylostomatidae</taxon>
        <taxon>Ancylostomatinae</taxon>
        <taxon>Ancylostoma</taxon>
    </lineage>
</organism>
<protein>
    <submittedName>
        <fullName evidence="1">Uncharacterized protein</fullName>
    </submittedName>
</protein>
<evidence type="ECO:0000313" key="2">
    <source>
        <dbReference type="Proteomes" id="UP000024635"/>
    </source>
</evidence>
<dbReference type="AlphaFoldDB" id="A0A016WZU2"/>
<dbReference type="Proteomes" id="UP000024635">
    <property type="component" value="Unassembled WGS sequence"/>
</dbReference>
<proteinExistence type="predicted"/>